<organism evidence="3 4">
    <name type="scientific">Arachis hypogaea</name>
    <name type="common">Peanut</name>
    <dbReference type="NCBI Taxonomy" id="3818"/>
    <lineage>
        <taxon>Eukaryota</taxon>
        <taxon>Viridiplantae</taxon>
        <taxon>Streptophyta</taxon>
        <taxon>Embryophyta</taxon>
        <taxon>Tracheophyta</taxon>
        <taxon>Spermatophyta</taxon>
        <taxon>Magnoliopsida</taxon>
        <taxon>eudicotyledons</taxon>
        <taxon>Gunneridae</taxon>
        <taxon>Pentapetalae</taxon>
        <taxon>rosids</taxon>
        <taxon>fabids</taxon>
        <taxon>Fabales</taxon>
        <taxon>Fabaceae</taxon>
        <taxon>Papilionoideae</taxon>
        <taxon>50 kb inversion clade</taxon>
        <taxon>dalbergioids sensu lato</taxon>
        <taxon>Dalbergieae</taxon>
        <taxon>Pterocarpus clade</taxon>
        <taxon>Arachis</taxon>
    </lineage>
</organism>
<dbReference type="Gene3D" id="2.160.20.10">
    <property type="entry name" value="Single-stranded right-handed beta-helix, Pectin lyase-like"/>
    <property type="match status" value="1"/>
</dbReference>
<dbReference type="PANTHER" id="PTHR31339">
    <property type="entry name" value="PECTIN LYASE-RELATED"/>
    <property type="match status" value="1"/>
</dbReference>
<comment type="subcellular location">
    <subcellularLocation>
        <location evidence="1">Secreted</location>
        <location evidence="1">Cell wall</location>
    </subcellularLocation>
</comment>
<protein>
    <recommendedName>
        <fullName evidence="5">Polygalacturonase</fullName>
    </recommendedName>
</protein>
<evidence type="ECO:0000313" key="4">
    <source>
        <dbReference type="Proteomes" id="UP000289738"/>
    </source>
</evidence>
<keyword evidence="4" id="KW-1185">Reference proteome</keyword>
<gene>
    <name evidence="3" type="ORF">Ahy_B04g070198</name>
</gene>
<dbReference type="AlphaFoldDB" id="A0A444ZFG5"/>
<dbReference type="STRING" id="3818.A0A444ZFG5"/>
<evidence type="ECO:0000313" key="3">
    <source>
        <dbReference type="EMBL" id="RYR12930.1"/>
    </source>
</evidence>
<keyword evidence="2" id="KW-0964">Secreted</keyword>
<reference evidence="3 4" key="1">
    <citation type="submission" date="2019-01" db="EMBL/GenBank/DDBJ databases">
        <title>Sequencing of cultivated peanut Arachis hypogaea provides insights into genome evolution and oil improvement.</title>
        <authorList>
            <person name="Chen X."/>
        </authorList>
    </citation>
    <scope>NUCLEOTIDE SEQUENCE [LARGE SCALE GENOMIC DNA]</scope>
    <source>
        <strain evidence="4">cv. Fuhuasheng</strain>
        <tissue evidence="3">Leaves</tissue>
    </source>
</reference>
<name>A0A444ZFG5_ARAHY</name>
<dbReference type="InterPro" id="IPR011050">
    <property type="entry name" value="Pectin_lyase_fold/virulence"/>
</dbReference>
<dbReference type="Proteomes" id="UP000289738">
    <property type="component" value="Chromosome B04"/>
</dbReference>
<evidence type="ECO:0000256" key="1">
    <source>
        <dbReference type="ARBA" id="ARBA00004191"/>
    </source>
</evidence>
<dbReference type="PANTHER" id="PTHR31339:SF15">
    <property type="entry name" value="PECTIN LYASE-LIKE SUPERFAMILY PROTEIN"/>
    <property type="match status" value="1"/>
</dbReference>
<dbReference type="InterPro" id="IPR012334">
    <property type="entry name" value="Pectin_lyas_fold"/>
</dbReference>
<dbReference type="EMBL" id="SDMP01000014">
    <property type="protein sequence ID" value="RYR12930.1"/>
    <property type="molecule type" value="Genomic_DNA"/>
</dbReference>
<accession>A0A444ZFG5</accession>
<sequence length="105" mass="11549">MGHDAISLKSGWNEYGVAYGRPTENVHIRRVTLSAFSGSTLAFGSEMCGGLSNVFVEHSQVLDSDKGVQFRTTRGRGDFSSISKSKSNKLINYECKEKLEEVISL</sequence>
<keyword evidence="2" id="KW-0134">Cell wall</keyword>
<dbReference type="InterPro" id="IPR051801">
    <property type="entry name" value="GH28_Enzymes"/>
</dbReference>
<evidence type="ECO:0008006" key="5">
    <source>
        <dbReference type="Google" id="ProtNLM"/>
    </source>
</evidence>
<dbReference type="SUPFAM" id="SSF51126">
    <property type="entry name" value="Pectin lyase-like"/>
    <property type="match status" value="1"/>
</dbReference>
<evidence type="ECO:0000256" key="2">
    <source>
        <dbReference type="ARBA" id="ARBA00022512"/>
    </source>
</evidence>
<proteinExistence type="predicted"/>
<comment type="caution">
    <text evidence="3">The sequence shown here is derived from an EMBL/GenBank/DDBJ whole genome shotgun (WGS) entry which is preliminary data.</text>
</comment>